<dbReference type="AlphaFoldDB" id="A0A6N8H9C2"/>
<keyword evidence="2" id="KW-1185">Reference proteome</keyword>
<reference evidence="1 2" key="1">
    <citation type="submission" date="2019-12" db="EMBL/GenBank/DDBJ databases">
        <authorList>
            <person name="Sun J.-Q."/>
        </authorList>
    </citation>
    <scope>NUCLEOTIDE SEQUENCE [LARGE SCALE GENOMIC DNA]</scope>
    <source>
        <strain evidence="1 2">JCM 17928</strain>
    </source>
</reference>
<dbReference type="RefSeq" id="WP_157481185.1">
    <property type="nucleotide sequence ID" value="NZ_JAZDQD010000004.1"/>
</dbReference>
<accession>A0A6N8H9C2</accession>
<name>A0A6N8H9C2_9FLAO</name>
<dbReference type="EMBL" id="WOWP01000001">
    <property type="protein sequence ID" value="MUV02185.1"/>
    <property type="molecule type" value="Genomic_DNA"/>
</dbReference>
<dbReference type="Proteomes" id="UP000433945">
    <property type="component" value="Unassembled WGS sequence"/>
</dbReference>
<evidence type="ECO:0000313" key="1">
    <source>
        <dbReference type="EMBL" id="MUV02185.1"/>
    </source>
</evidence>
<gene>
    <name evidence="1" type="ORF">GN157_00545</name>
</gene>
<protein>
    <submittedName>
        <fullName evidence="1">Uncharacterized protein</fullName>
    </submittedName>
</protein>
<organism evidence="1 2">
    <name type="scientific">Flavobacterium rakeshii</name>
    <dbReference type="NCBI Taxonomy" id="1038845"/>
    <lineage>
        <taxon>Bacteria</taxon>
        <taxon>Pseudomonadati</taxon>
        <taxon>Bacteroidota</taxon>
        <taxon>Flavobacteriia</taxon>
        <taxon>Flavobacteriales</taxon>
        <taxon>Flavobacteriaceae</taxon>
        <taxon>Flavobacterium</taxon>
    </lineage>
</organism>
<dbReference type="OrthoDB" id="1359943at2"/>
<comment type="caution">
    <text evidence="1">The sequence shown here is derived from an EMBL/GenBank/DDBJ whole genome shotgun (WGS) entry which is preliminary data.</text>
</comment>
<proteinExistence type="predicted"/>
<evidence type="ECO:0000313" key="2">
    <source>
        <dbReference type="Proteomes" id="UP000433945"/>
    </source>
</evidence>
<sequence>MGFNIFFLEGILKINSIKINNHEILVKKGWGLLKEKKYRLKDIEGFYNYTRKVRRKKGFVYTIDEYKYLLLVQNGKIVARISQQYHKNYREIANFTQKHLLHLGHKKPGLLSEIKDAVKF</sequence>